<evidence type="ECO:0000256" key="2">
    <source>
        <dbReference type="RuleBase" id="RU003707"/>
    </source>
</evidence>
<name>A0ABU4HNH0_9ACTN</name>
<dbReference type="InterPro" id="IPR001753">
    <property type="entry name" value="Enoyl-CoA_hydra/iso"/>
</dbReference>
<reference evidence="4" key="1">
    <citation type="submission" date="2023-07" db="EMBL/GenBank/DDBJ databases">
        <title>Conexibacter stalactiti sp. nov., isolated from stalactites in a lava cave and emended description of the genus Conexibacter.</title>
        <authorList>
            <person name="Lee S.D."/>
        </authorList>
    </citation>
    <scope>NUCLEOTIDE SEQUENCE [LARGE SCALE GENOMIC DNA]</scope>
    <source>
        <strain evidence="4">KCTC 39840</strain>
    </source>
</reference>
<dbReference type="RefSeq" id="WP_318597190.1">
    <property type="nucleotide sequence ID" value="NZ_JAWSTH010000023.1"/>
</dbReference>
<accession>A0ABU4HNH0</accession>
<comment type="caution">
    <text evidence="3">The sequence shown here is derived from an EMBL/GenBank/DDBJ whole genome shotgun (WGS) entry which is preliminary data.</text>
</comment>
<organism evidence="3 4">
    <name type="scientific">Conexibacter stalactiti</name>
    <dbReference type="NCBI Taxonomy" id="1940611"/>
    <lineage>
        <taxon>Bacteria</taxon>
        <taxon>Bacillati</taxon>
        <taxon>Actinomycetota</taxon>
        <taxon>Thermoleophilia</taxon>
        <taxon>Solirubrobacterales</taxon>
        <taxon>Conexibacteraceae</taxon>
        <taxon>Conexibacter</taxon>
    </lineage>
</organism>
<comment type="similarity">
    <text evidence="1 2">Belongs to the enoyl-CoA hydratase/isomerase family.</text>
</comment>
<dbReference type="CDD" id="cd06558">
    <property type="entry name" value="crotonase-like"/>
    <property type="match status" value="1"/>
</dbReference>
<dbReference type="Gene3D" id="3.90.226.10">
    <property type="entry name" value="2-enoyl-CoA Hydratase, Chain A, domain 1"/>
    <property type="match status" value="1"/>
</dbReference>
<dbReference type="PANTHER" id="PTHR43802">
    <property type="entry name" value="ENOYL-COA HYDRATASE"/>
    <property type="match status" value="1"/>
</dbReference>
<evidence type="ECO:0000256" key="1">
    <source>
        <dbReference type="ARBA" id="ARBA00005254"/>
    </source>
</evidence>
<dbReference type="Proteomes" id="UP001284601">
    <property type="component" value="Unassembled WGS sequence"/>
</dbReference>
<dbReference type="SUPFAM" id="SSF52096">
    <property type="entry name" value="ClpP/crotonase"/>
    <property type="match status" value="1"/>
</dbReference>
<proteinExistence type="inferred from homology"/>
<dbReference type="Pfam" id="PF00378">
    <property type="entry name" value="ECH_1"/>
    <property type="match status" value="1"/>
</dbReference>
<dbReference type="PROSITE" id="PS00166">
    <property type="entry name" value="ENOYL_COA_HYDRATASE"/>
    <property type="match status" value="1"/>
</dbReference>
<keyword evidence="4" id="KW-1185">Reference proteome</keyword>
<evidence type="ECO:0000313" key="4">
    <source>
        <dbReference type="Proteomes" id="UP001284601"/>
    </source>
</evidence>
<dbReference type="InterPro" id="IPR029045">
    <property type="entry name" value="ClpP/crotonase-like_dom_sf"/>
</dbReference>
<dbReference type="InterPro" id="IPR018376">
    <property type="entry name" value="Enoyl-CoA_hyd/isom_CS"/>
</dbReference>
<protein>
    <submittedName>
        <fullName evidence="3">Enoyl-CoA hydratase/isomerase family protein</fullName>
    </submittedName>
</protein>
<evidence type="ECO:0000313" key="3">
    <source>
        <dbReference type="EMBL" id="MDW5594857.1"/>
    </source>
</evidence>
<sequence length="155" mass="15763">MIAAVNGAAYAGGFELMLAADLVVAARSARVGDGHARHGIVPGWGSSARLPRIVGARAASELLLTGGDLSAEQALALGLVNAVADDDALVAAVDLLVERLTVPDAATTARILALTRATRDADGTLAADLAREWSALAEHVTAPAFAATVERFLGR</sequence>
<dbReference type="EMBL" id="JAWSTH010000023">
    <property type="protein sequence ID" value="MDW5594857.1"/>
    <property type="molecule type" value="Genomic_DNA"/>
</dbReference>
<dbReference type="PANTHER" id="PTHR43802:SF1">
    <property type="entry name" value="IP11341P-RELATED"/>
    <property type="match status" value="1"/>
</dbReference>
<gene>
    <name evidence="3" type="ORF">R7226_10940</name>
</gene>